<organism evidence="2 3">
    <name type="scientific">Digitaria exilis</name>
    <dbReference type="NCBI Taxonomy" id="1010633"/>
    <lineage>
        <taxon>Eukaryota</taxon>
        <taxon>Viridiplantae</taxon>
        <taxon>Streptophyta</taxon>
        <taxon>Embryophyta</taxon>
        <taxon>Tracheophyta</taxon>
        <taxon>Spermatophyta</taxon>
        <taxon>Magnoliopsida</taxon>
        <taxon>Liliopsida</taxon>
        <taxon>Poales</taxon>
        <taxon>Poaceae</taxon>
        <taxon>PACMAD clade</taxon>
        <taxon>Panicoideae</taxon>
        <taxon>Panicodae</taxon>
        <taxon>Paniceae</taxon>
        <taxon>Anthephorinae</taxon>
        <taxon>Digitaria</taxon>
    </lineage>
</organism>
<reference evidence="2" key="1">
    <citation type="submission" date="2020-07" db="EMBL/GenBank/DDBJ databases">
        <title>Genome sequence and genetic diversity analysis of an under-domesticated orphan crop, white fonio (Digitaria exilis).</title>
        <authorList>
            <person name="Bennetzen J.L."/>
            <person name="Chen S."/>
            <person name="Ma X."/>
            <person name="Wang X."/>
            <person name="Yssel A.E.J."/>
            <person name="Chaluvadi S.R."/>
            <person name="Johnson M."/>
            <person name="Gangashetty P."/>
            <person name="Hamidou F."/>
            <person name="Sanogo M.D."/>
            <person name="Zwaenepoel A."/>
            <person name="Wallace J."/>
            <person name="Van De Peer Y."/>
            <person name="Van Deynze A."/>
        </authorList>
    </citation>
    <scope>NUCLEOTIDE SEQUENCE</scope>
    <source>
        <tissue evidence="2">Leaves</tissue>
    </source>
</reference>
<dbReference type="AlphaFoldDB" id="A0A835BH79"/>
<feature type="compositionally biased region" description="Basic and acidic residues" evidence="1">
    <location>
        <begin position="64"/>
        <end position="84"/>
    </location>
</feature>
<keyword evidence="3" id="KW-1185">Reference proteome</keyword>
<proteinExistence type="predicted"/>
<dbReference type="Proteomes" id="UP000636709">
    <property type="component" value="Unassembled WGS sequence"/>
</dbReference>
<evidence type="ECO:0000256" key="1">
    <source>
        <dbReference type="SAM" id="MobiDB-lite"/>
    </source>
</evidence>
<protein>
    <submittedName>
        <fullName evidence="2">Uncharacterized protein</fullName>
    </submittedName>
</protein>
<gene>
    <name evidence="2" type="ORF">HU200_036140</name>
</gene>
<comment type="caution">
    <text evidence="2">The sequence shown here is derived from an EMBL/GenBank/DDBJ whole genome shotgun (WGS) entry which is preliminary data.</text>
</comment>
<sequence length="205" mass="22557">MHAPLQHGNGGDRQRNKSAHGEEERGTGEPHLRRRGVLTLHRPGRTEEEDDDGDNRRDRRGGRGAREERERERAAAVGMAEERALAPAEGPEDAPLDAAAMRSRVEQLSLKHRRRGVEEAESGVGDAEVMLCLDTAYQVAQEGMDVLDPSTAAISIDDLDALELLRKEVALAEEDMIHLDADCEVIESLLQSKVVLYLCSSCFPA</sequence>
<feature type="compositionally biased region" description="Basic and acidic residues" evidence="1">
    <location>
        <begin position="10"/>
        <end position="31"/>
    </location>
</feature>
<dbReference type="EMBL" id="JACEFO010001877">
    <property type="protein sequence ID" value="KAF8697146.1"/>
    <property type="molecule type" value="Genomic_DNA"/>
</dbReference>
<name>A0A835BH79_9POAL</name>
<evidence type="ECO:0000313" key="3">
    <source>
        <dbReference type="Proteomes" id="UP000636709"/>
    </source>
</evidence>
<accession>A0A835BH79</accession>
<feature type="region of interest" description="Disordered" evidence="1">
    <location>
        <begin position="1"/>
        <end position="94"/>
    </location>
</feature>
<evidence type="ECO:0000313" key="2">
    <source>
        <dbReference type="EMBL" id="KAF8697146.1"/>
    </source>
</evidence>